<dbReference type="GO" id="GO:0008671">
    <property type="term" value="F:2-dehydro-3-deoxygalactonokinase activity"/>
    <property type="evidence" value="ECO:0007669"/>
    <property type="project" value="InterPro"/>
</dbReference>
<dbReference type="Pfam" id="PF05035">
    <property type="entry name" value="DGOK"/>
    <property type="match status" value="1"/>
</dbReference>
<keyword evidence="2" id="KW-1185">Reference proteome</keyword>
<dbReference type="CDD" id="cd24012">
    <property type="entry name" value="ASKHA_NBD_KDGal-kinase"/>
    <property type="match status" value="1"/>
</dbReference>
<dbReference type="Proteomes" id="UP000283523">
    <property type="component" value="Unassembled WGS sequence"/>
</dbReference>
<dbReference type="AlphaFoldDB" id="A0A418M8Y5"/>
<gene>
    <name evidence="1" type="ORF">DYU11_16205</name>
</gene>
<dbReference type="RefSeq" id="WP_119668740.1">
    <property type="nucleotide sequence ID" value="NZ_QXED01000004.1"/>
</dbReference>
<dbReference type="EMBL" id="QXED01000004">
    <property type="protein sequence ID" value="RIV22556.1"/>
    <property type="molecule type" value="Genomic_DNA"/>
</dbReference>
<organism evidence="1 2">
    <name type="scientific">Fibrisoma montanum</name>
    <dbReference type="NCBI Taxonomy" id="2305895"/>
    <lineage>
        <taxon>Bacteria</taxon>
        <taxon>Pseudomonadati</taxon>
        <taxon>Bacteroidota</taxon>
        <taxon>Cytophagia</taxon>
        <taxon>Cytophagales</taxon>
        <taxon>Spirosomataceae</taxon>
        <taxon>Fibrisoma</taxon>
    </lineage>
</organism>
<dbReference type="Gene3D" id="3.30.420.300">
    <property type="entry name" value="2-keto-3-deoxy-galactonokinase, substrate binding domain"/>
    <property type="match status" value="1"/>
</dbReference>
<dbReference type="GO" id="GO:0034194">
    <property type="term" value="P:D-galactonate catabolic process"/>
    <property type="evidence" value="ECO:0007669"/>
    <property type="project" value="InterPro"/>
</dbReference>
<dbReference type="OrthoDB" id="256574at2"/>
<protein>
    <submittedName>
        <fullName evidence="1">2-keto-3-deoxy-galactonokinase</fullName>
    </submittedName>
</protein>
<proteinExistence type="predicted"/>
<evidence type="ECO:0000313" key="1">
    <source>
        <dbReference type="EMBL" id="RIV22556.1"/>
    </source>
</evidence>
<dbReference type="Gene3D" id="3.30.420.310">
    <property type="entry name" value="2-keto-3-deoxy-galactonokinase, C-terminal domain"/>
    <property type="match status" value="1"/>
</dbReference>
<sequence>MSGLTTKYLLCCDWGTSFFRLRLTNLYDHQCTGELISREGIAGTFDAWRKTGAATGMSRDNFFRRQLKKQINALGRQLAMNLLNIPVVISGMASSSIGMEEVPYAVLPFALDGSQSSIRHFDPQPDFPHELMLISGVRSGQDVMRGEETQLIGLVTLLTLSGEKTREAIFVFPGTHSKHMYVRDGQLISFDTYMTGELFDLMAHHSILKDSVDLIDLTDFSAPNVLAFRQGVQQATASGILNGLFTIRTNQLFDTFTKAENAFYLSGLLIGTELLPLLAEKGWPLVLCSGSKLTGFYELAIRELNLADRATTIPADLIDQAASRGQAMLFRNQTLKEITR</sequence>
<reference evidence="1 2" key="1">
    <citation type="submission" date="2018-08" db="EMBL/GenBank/DDBJ databases">
        <title>Fibrisoma montanum sp. nov., isolated from Danxia mountain soil.</title>
        <authorList>
            <person name="Huang Y."/>
        </authorList>
    </citation>
    <scope>NUCLEOTIDE SEQUENCE [LARGE SCALE GENOMIC DNA]</scope>
    <source>
        <strain evidence="1 2">HYT19</strain>
    </source>
</reference>
<dbReference type="InterPro" id="IPR007729">
    <property type="entry name" value="DGOK"/>
</dbReference>
<dbReference type="InterPro" id="IPR042257">
    <property type="entry name" value="DGOK_C"/>
</dbReference>
<keyword evidence="1" id="KW-0808">Transferase</keyword>
<name>A0A418M8Y5_9BACT</name>
<dbReference type="InterPro" id="IPR042258">
    <property type="entry name" value="DGOK_N"/>
</dbReference>
<keyword evidence="1" id="KW-0418">Kinase</keyword>
<comment type="caution">
    <text evidence="1">The sequence shown here is derived from an EMBL/GenBank/DDBJ whole genome shotgun (WGS) entry which is preliminary data.</text>
</comment>
<evidence type="ECO:0000313" key="2">
    <source>
        <dbReference type="Proteomes" id="UP000283523"/>
    </source>
</evidence>
<accession>A0A418M8Y5</accession>